<dbReference type="InterPro" id="IPR000120">
    <property type="entry name" value="Amidase"/>
</dbReference>
<keyword evidence="1" id="KW-0732">Signal</keyword>
<dbReference type="AlphaFoldDB" id="A0A2S7IID4"/>
<dbReference type="InterPro" id="IPR036928">
    <property type="entry name" value="AS_sf"/>
</dbReference>
<gene>
    <name evidence="3" type="ORF">C5O19_17090</name>
</gene>
<keyword evidence="4" id="KW-1185">Reference proteome</keyword>
<evidence type="ECO:0000256" key="1">
    <source>
        <dbReference type="SAM" id="SignalP"/>
    </source>
</evidence>
<accession>A0A2S7IID4</accession>
<evidence type="ECO:0000313" key="3">
    <source>
        <dbReference type="EMBL" id="PQA56074.1"/>
    </source>
</evidence>
<evidence type="ECO:0000313" key="4">
    <source>
        <dbReference type="Proteomes" id="UP000239590"/>
    </source>
</evidence>
<organism evidence="3 4">
    <name type="scientific">Siphonobacter curvatus</name>
    <dbReference type="NCBI Taxonomy" id="2094562"/>
    <lineage>
        <taxon>Bacteria</taxon>
        <taxon>Pseudomonadati</taxon>
        <taxon>Bacteroidota</taxon>
        <taxon>Cytophagia</taxon>
        <taxon>Cytophagales</taxon>
        <taxon>Cytophagaceae</taxon>
        <taxon>Siphonobacter</taxon>
    </lineage>
</organism>
<dbReference type="EMBL" id="PTRA01000003">
    <property type="protein sequence ID" value="PQA56074.1"/>
    <property type="molecule type" value="Genomic_DNA"/>
</dbReference>
<dbReference type="OrthoDB" id="9811471at2"/>
<reference evidence="4" key="1">
    <citation type="submission" date="2018-02" db="EMBL/GenBank/DDBJ databases">
        <title>Genome sequencing of Solimonas sp. HR-BB.</title>
        <authorList>
            <person name="Lee Y."/>
            <person name="Jeon C.O."/>
        </authorList>
    </citation>
    <scope>NUCLEOTIDE SEQUENCE [LARGE SCALE GENOMIC DNA]</scope>
    <source>
        <strain evidence="4">HR-U</strain>
    </source>
</reference>
<proteinExistence type="predicted"/>
<protein>
    <submittedName>
        <fullName evidence="3">Amidase</fullName>
    </submittedName>
</protein>
<comment type="caution">
    <text evidence="3">The sequence shown here is derived from an EMBL/GenBank/DDBJ whole genome shotgun (WGS) entry which is preliminary data.</text>
</comment>
<dbReference type="Proteomes" id="UP000239590">
    <property type="component" value="Unassembled WGS sequence"/>
</dbReference>
<dbReference type="Gene3D" id="3.90.1300.10">
    <property type="entry name" value="Amidase signature (AS) domain"/>
    <property type="match status" value="1"/>
</dbReference>
<feature type="signal peptide" evidence="1">
    <location>
        <begin position="1"/>
        <end position="23"/>
    </location>
</feature>
<dbReference type="PANTHER" id="PTHR11895:SF73">
    <property type="entry name" value="AMIDASE FAMILY PROTEIN"/>
    <property type="match status" value="1"/>
</dbReference>
<dbReference type="GO" id="GO:0050567">
    <property type="term" value="F:glutaminyl-tRNA synthase (glutamine-hydrolyzing) activity"/>
    <property type="evidence" value="ECO:0007669"/>
    <property type="project" value="TreeGrafter"/>
</dbReference>
<dbReference type="InterPro" id="IPR023631">
    <property type="entry name" value="Amidase_dom"/>
</dbReference>
<name>A0A2S7IID4_9BACT</name>
<evidence type="ECO:0000259" key="2">
    <source>
        <dbReference type="Pfam" id="PF01425"/>
    </source>
</evidence>
<dbReference type="PANTHER" id="PTHR11895">
    <property type="entry name" value="TRANSAMIDASE"/>
    <property type="match status" value="1"/>
</dbReference>
<feature type="chain" id="PRO_5015771332" evidence="1">
    <location>
        <begin position="24"/>
        <end position="560"/>
    </location>
</feature>
<dbReference type="RefSeq" id="WP_104714628.1">
    <property type="nucleotide sequence ID" value="NZ_PTRA01000003.1"/>
</dbReference>
<feature type="domain" description="Amidase" evidence="2">
    <location>
        <begin position="137"/>
        <end position="499"/>
    </location>
</feature>
<sequence length="560" mass="61638">MQKKRTLLSLCLLSMGFGAFVMKAVDDRAITAAVVKEAEKLLGLEFTAAEADSMRGELLSKRQSYERMRKVELSNDVAPALYFNPLPPNFVFESQTLPFKVAPAGKVKLPDNRDELAWYSVRELAELLRSRQLTSVELTRFFLERLKKYDVHLHCVVTLTETLALQQAAQADAEIKAGKYRGLLHGIPYGAKDLLAQKGYPTTWGSTAYKDQQFAYTATVIERLEKAGAVLCAKLTLGELAMGDVWFGGKTRNPWNLNRGSSGSSAGSASAVAAGLLPFAIGSETLGSIVSPSSECGTTGLRPSFGRVPRTGAMTLSWSMDKLGPLARTVEDCAIVFNAIQGPDQKDYTIMKAPFNYDGTQTSLKGLKIGYLPTAFDRNYPTKTQDSLTLATLRSLGAELVPMQLPEYPVSDMALLLTVEGASAFDDLTTSNRDDLLVQQHKNAWPNYFRASRFVPAVEYLRANRLRTKLIAAMQEKIKGLDVYLTPAFGNPNLTLTNLTGHPCVVLPNGFRSEQGVQRPTSITFMGSLFGEAKLLQVAKAYQQATNWHRQHPKLSYNHD</sequence>
<dbReference type="Pfam" id="PF01425">
    <property type="entry name" value="Amidase"/>
    <property type="match status" value="1"/>
</dbReference>
<dbReference type="SUPFAM" id="SSF75304">
    <property type="entry name" value="Amidase signature (AS) enzymes"/>
    <property type="match status" value="1"/>
</dbReference>